<dbReference type="InterPro" id="IPR027492">
    <property type="entry name" value="RNA_MTrfase_RlmN"/>
</dbReference>
<name>A0A0F9JTL8_9ZZZZ</name>
<dbReference type="Gene3D" id="3.20.20.70">
    <property type="entry name" value="Aldolase class I"/>
    <property type="match status" value="1"/>
</dbReference>
<evidence type="ECO:0000256" key="7">
    <source>
        <dbReference type="ARBA" id="ARBA00023014"/>
    </source>
</evidence>
<dbReference type="GO" id="GO:0030488">
    <property type="term" value="P:tRNA methylation"/>
    <property type="evidence" value="ECO:0007669"/>
    <property type="project" value="InterPro"/>
</dbReference>
<sequence length="267" mass="29147">MDKVDLKSLDMDGLLEFMAALGEPSFRARQLMHWMYEKRAASIDDITEYSKGLRQKLSECAYISSLKLRERVQCDDGTAKYLLALEDGLSIECVLIPDKERLTLCVSCQVGCAQGCGFCKTGTMGILRDLLAHEIVGQVLAVSELIEPGRITHIVFMGMGEPLLNLLEVAKAIVGTITGILGMSPRRITVSTCGVVPGILDLPSKAPGVNLAVSLNAASDHVRDSIMPINRCYPIAELVSACRKFPLKKGRTITFEYVLLKAINDSL</sequence>
<proteinExistence type="predicted"/>
<evidence type="ECO:0000256" key="3">
    <source>
        <dbReference type="ARBA" id="ARBA00022552"/>
    </source>
</evidence>
<evidence type="ECO:0000256" key="4">
    <source>
        <dbReference type="ARBA" id="ARBA00022691"/>
    </source>
</evidence>
<protein>
    <recommendedName>
        <fullName evidence="8">Radical SAM core domain-containing protein</fullName>
    </recommendedName>
</protein>
<dbReference type="InterPro" id="IPR048641">
    <property type="entry name" value="RlmN_N"/>
</dbReference>
<dbReference type="Gene3D" id="1.10.150.530">
    <property type="match status" value="1"/>
</dbReference>
<evidence type="ECO:0000256" key="1">
    <source>
        <dbReference type="ARBA" id="ARBA00001966"/>
    </source>
</evidence>
<dbReference type="GO" id="GO:0003824">
    <property type="term" value="F:catalytic activity"/>
    <property type="evidence" value="ECO:0007669"/>
    <property type="project" value="InterPro"/>
</dbReference>
<feature type="non-terminal residue" evidence="9">
    <location>
        <position position="267"/>
    </location>
</feature>
<keyword evidence="3" id="KW-0698">rRNA processing</keyword>
<dbReference type="EMBL" id="LAZR01015423">
    <property type="protein sequence ID" value="KKM13233.1"/>
    <property type="molecule type" value="Genomic_DNA"/>
</dbReference>
<keyword evidence="4" id="KW-0949">S-adenosyl-L-methionine</keyword>
<dbReference type="GO" id="GO:0070475">
    <property type="term" value="P:rRNA base methylation"/>
    <property type="evidence" value="ECO:0007669"/>
    <property type="project" value="InterPro"/>
</dbReference>
<dbReference type="PANTHER" id="PTHR30544">
    <property type="entry name" value="23S RRNA METHYLTRANSFERASE"/>
    <property type="match status" value="1"/>
</dbReference>
<keyword evidence="2" id="KW-0004">4Fe-4S</keyword>
<dbReference type="InterPro" id="IPR040072">
    <property type="entry name" value="Methyltransferase_A"/>
</dbReference>
<dbReference type="InterPro" id="IPR013785">
    <property type="entry name" value="Aldolase_TIM"/>
</dbReference>
<organism evidence="9">
    <name type="scientific">marine sediment metagenome</name>
    <dbReference type="NCBI Taxonomy" id="412755"/>
    <lineage>
        <taxon>unclassified sequences</taxon>
        <taxon>metagenomes</taxon>
        <taxon>ecological metagenomes</taxon>
    </lineage>
</organism>
<dbReference type="GO" id="GO:0051539">
    <property type="term" value="F:4 iron, 4 sulfur cluster binding"/>
    <property type="evidence" value="ECO:0007669"/>
    <property type="project" value="UniProtKB-KW"/>
</dbReference>
<reference evidence="9" key="1">
    <citation type="journal article" date="2015" name="Nature">
        <title>Complex archaea that bridge the gap between prokaryotes and eukaryotes.</title>
        <authorList>
            <person name="Spang A."/>
            <person name="Saw J.H."/>
            <person name="Jorgensen S.L."/>
            <person name="Zaremba-Niedzwiedzka K."/>
            <person name="Martijn J."/>
            <person name="Lind A.E."/>
            <person name="van Eijk R."/>
            <person name="Schleper C."/>
            <person name="Guy L."/>
            <person name="Ettema T.J."/>
        </authorList>
    </citation>
    <scope>NUCLEOTIDE SEQUENCE</scope>
</reference>
<dbReference type="InterPro" id="IPR058240">
    <property type="entry name" value="rSAM_sf"/>
</dbReference>
<keyword evidence="5" id="KW-0479">Metal-binding</keyword>
<evidence type="ECO:0000313" key="9">
    <source>
        <dbReference type="EMBL" id="KKM13233.1"/>
    </source>
</evidence>
<dbReference type="Pfam" id="PF04055">
    <property type="entry name" value="Radical_SAM"/>
    <property type="match status" value="1"/>
</dbReference>
<comment type="cofactor">
    <cofactor evidence="1">
        <name>[4Fe-4S] cluster</name>
        <dbReference type="ChEBI" id="CHEBI:49883"/>
    </cofactor>
</comment>
<gene>
    <name evidence="9" type="ORF">LCGC14_1718310</name>
</gene>
<dbReference type="NCBIfam" id="TIGR00048">
    <property type="entry name" value="rRNA_mod_RlmN"/>
    <property type="match status" value="1"/>
</dbReference>
<keyword evidence="6" id="KW-0408">Iron</keyword>
<dbReference type="AlphaFoldDB" id="A0A0F9JTL8"/>
<dbReference type="CDD" id="cd01335">
    <property type="entry name" value="Radical_SAM"/>
    <property type="match status" value="1"/>
</dbReference>
<evidence type="ECO:0000259" key="8">
    <source>
        <dbReference type="PROSITE" id="PS51918"/>
    </source>
</evidence>
<feature type="domain" description="Radical SAM core" evidence="8">
    <location>
        <begin position="98"/>
        <end position="267"/>
    </location>
</feature>
<dbReference type="GO" id="GO:0046872">
    <property type="term" value="F:metal ion binding"/>
    <property type="evidence" value="ECO:0007669"/>
    <property type="project" value="UniProtKB-KW"/>
</dbReference>
<dbReference type="PROSITE" id="PS51918">
    <property type="entry name" value="RADICAL_SAM"/>
    <property type="match status" value="1"/>
</dbReference>
<dbReference type="PANTHER" id="PTHR30544:SF5">
    <property type="entry name" value="RADICAL SAM CORE DOMAIN-CONTAINING PROTEIN"/>
    <property type="match status" value="1"/>
</dbReference>
<dbReference type="SFLD" id="SFLDS00029">
    <property type="entry name" value="Radical_SAM"/>
    <property type="match status" value="1"/>
</dbReference>
<dbReference type="Pfam" id="PF21016">
    <property type="entry name" value="RlmN_N"/>
    <property type="match status" value="1"/>
</dbReference>
<evidence type="ECO:0000256" key="6">
    <source>
        <dbReference type="ARBA" id="ARBA00023004"/>
    </source>
</evidence>
<dbReference type="SUPFAM" id="SSF102114">
    <property type="entry name" value="Radical SAM enzymes"/>
    <property type="match status" value="1"/>
</dbReference>
<dbReference type="InterPro" id="IPR007197">
    <property type="entry name" value="rSAM"/>
</dbReference>
<accession>A0A0F9JTL8</accession>
<comment type="caution">
    <text evidence="9">The sequence shown here is derived from an EMBL/GenBank/DDBJ whole genome shotgun (WGS) entry which is preliminary data.</text>
</comment>
<evidence type="ECO:0000256" key="5">
    <source>
        <dbReference type="ARBA" id="ARBA00022723"/>
    </source>
</evidence>
<keyword evidence="7" id="KW-0411">Iron-sulfur</keyword>
<evidence type="ECO:0000256" key="2">
    <source>
        <dbReference type="ARBA" id="ARBA00022485"/>
    </source>
</evidence>